<sequence length="109" mass="12472">MVEFKIMSYKVEQTVYDVGINFSTQEAQVTEQKVLCVGEKALFVSGIDAVWGTKTEGTLYLINKDQFIPEKVFSSNTHSVWTDDKDKAKYYAKQMNDILKLRSQFSKTA</sequence>
<dbReference type="AlphaFoldDB" id="A0A1N7LGA9"/>
<dbReference type="STRING" id="373672.SAMN05421785_102216"/>
<dbReference type="Proteomes" id="UP000185781">
    <property type="component" value="Unassembled WGS sequence"/>
</dbReference>
<proteinExistence type="predicted"/>
<evidence type="ECO:0000313" key="2">
    <source>
        <dbReference type="Proteomes" id="UP000185781"/>
    </source>
</evidence>
<evidence type="ECO:0000313" key="1">
    <source>
        <dbReference type="EMBL" id="SIS72862.1"/>
    </source>
</evidence>
<dbReference type="EMBL" id="FTOV01000002">
    <property type="protein sequence ID" value="SIS72862.1"/>
    <property type="molecule type" value="Genomic_DNA"/>
</dbReference>
<name>A0A1N7LGA9_9FLAO</name>
<accession>A0A1N7LGA9</accession>
<reference evidence="1 2" key="1">
    <citation type="submission" date="2017-01" db="EMBL/GenBank/DDBJ databases">
        <authorList>
            <person name="Mah S.A."/>
            <person name="Swanson W.J."/>
            <person name="Moy G.W."/>
            <person name="Vacquier V.D."/>
        </authorList>
    </citation>
    <scope>NUCLEOTIDE SEQUENCE [LARGE SCALE GENOMIC DNA]</scope>
    <source>
        <strain evidence="1 2">DSM 18014</strain>
    </source>
</reference>
<organism evidence="1 2">
    <name type="scientific">Chryseobacterium gambrini</name>
    <dbReference type="NCBI Taxonomy" id="373672"/>
    <lineage>
        <taxon>Bacteria</taxon>
        <taxon>Pseudomonadati</taxon>
        <taxon>Bacteroidota</taxon>
        <taxon>Flavobacteriia</taxon>
        <taxon>Flavobacteriales</taxon>
        <taxon>Weeksellaceae</taxon>
        <taxon>Chryseobacterium group</taxon>
        <taxon>Chryseobacterium</taxon>
    </lineage>
</organism>
<gene>
    <name evidence="1" type="ORF">SAMN05421785_102216</name>
</gene>
<protein>
    <submittedName>
        <fullName evidence="1">Uncharacterized protein</fullName>
    </submittedName>
</protein>